<evidence type="ECO:0000256" key="1">
    <source>
        <dbReference type="SAM" id="MobiDB-lite"/>
    </source>
</evidence>
<reference evidence="3" key="4">
    <citation type="submission" date="2025-05" db="UniProtKB">
        <authorList>
            <consortium name="EnsemblFungi"/>
        </authorList>
    </citation>
    <scope>IDENTIFICATION</scope>
    <source>
        <strain evidence="3">isolate 1-1 / race 1 (BBBD)</strain>
    </source>
</reference>
<evidence type="ECO:0000313" key="3">
    <source>
        <dbReference type="EnsemblFungi" id="PTTG_28253-t43_1-p1"/>
    </source>
</evidence>
<protein>
    <submittedName>
        <fullName evidence="2 3">Uncharacterized protein</fullName>
    </submittedName>
</protein>
<organism evidence="2">
    <name type="scientific">Puccinia triticina (isolate 1-1 / race 1 (BBBD))</name>
    <name type="common">Brown leaf rust fungus</name>
    <dbReference type="NCBI Taxonomy" id="630390"/>
    <lineage>
        <taxon>Eukaryota</taxon>
        <taxon>Fungi</taxon>
        <taxon>Dikarya</taxon>
        <taxon>Basidiomycota</taxon>
        <taxon>Pucciniomycotina</taxon>
        <taxon>Pucciniomycetes</taxon>
        <taxon>Pucciniales</taxon>
        <taxon>Pucciniaceae</taxon>
        <taxon>Puccinia</taxon>
    </lineage>
</organism>
<gene>
    <name evidence="2" type="ORF">PTTG_28253</name>
</gene>
<name>A0A180GDG6_PUCT1</name>
<sequence>MPCHPHQLHVALCTCPSSPPRTPSSAQYPASPRTSLALALPIPCRVCLHPQTGPQDQFDEILPQQHHPKRAPDSANHLPTCFDNLSCLRTNQSLVCPNTATDSQEGQYLMGLNPSGYERSAAQPDYLDLFNSTLSPITSNKGKFNTHFQSPCPSSHSNSSDDLAFQGRGGERATLQLFFAAGGALIRSSRCPRIQVRPARAQPKHLKRGLQSRRPLAAHQHRQHQPQDRERNCSSRAATAATGNDEGPSKISFSGDRSNHPSLISKTRKRSKQLTYAAANQDGAGAHGPVGPGPSAIQYLDC</sequence>
<dbReference type="AlphaFoldDB" id="A0A180GDG6"/>
<dbReference type="Proteomes" id="UP000005240">
    <property type="component" value="Unassembled WGS sequence"/>
</dbReference>
<feature type="compositionally biased region" description="Basic residues" evidence="1">
    <location>
        <begin position="202"/>
        <end position="211"/>
    </location>
</feature>
<feature type="compositionally biased region" description="Polar residues" evidence="1">
    <location>
        <begin position="251"/>
        <end position="265"/>
    </location>
</feature>
<dbReference type="STRING" id="630390.A0A180GDG6"/>
<feature type="region of interest" description="Disordered" evidence="1">
    <location>
        <begin position="195"/>
        <end position="302"/>
    </location>
</feature>
<evidence type="ECO:0000313" key="2">
    <source>
        <dbReference type="EMBL" id="OAV90661.1"/>
    </source>
</evidence>
<dbReference type="VEuPathDB" id="FungiDB:PTTG_28253"/>
<reference evidence="3 4" key="3">
    <citation type="journal article" date="2017" name="G3 (Bethesda)">
        <title>Comparative analysis highlights variable genome content of wheat rusts and divergence of the mating loci.</title>
        <authorList>
            <person name="Cuomo C.A."/>
            <person name="Bakkeren G."/>
            <person name="Khalil H.B."/>
            <person name="Panwar V."/>
            <person name="Joly D."/>
            <person name="Linning R."/>
            <person name="Sakthikumar S."/>
            <person name="Song X."/>
            <person name="Adiconis X."/>
            <person name="Fan L."/>
            <person name="Goldberg J.M."/>
            <person name="Levin J.Z."/>
            <person name="Young S."/>
            <person name="Zeng Q."/>
            <person name="Anikster Y."/>
            <person name="Bruce M."/>
            <person name="Wang M."/>
            <person name="Yin C."/>
            <person name="McCallum B."/>
            <person name="Szabo L.J."/>
            <person name="Hulbert S."/>
            <person name="Chen X."/>
            <person name="Fellers J.P."/>
        </authorList>
    </citation>
    <scope>NUCLEOTIDE SEQUENCE</scope>
    <source>
        <strain evidence="4">Isolate 1-1 / race 1 (BBBD)</strain>
        <strain evidence="3">isolate 1-1 / race 1 (BBBD)</strain>
    </source>
</reference>
<dbReference type="EMBL" id="ADAS02000097">
    <property type="protein sequence ID" value="OAV90661.1"/>
    <property type="molecule type" value="Genomic_DNA"/>
</dbReference>
<reference evidence="2" key="2">
    <citation type="submission" date="2016-05" db="EMBL/GenBank/DDBJ databases">
        <title>Comparative analysis highlights variable genome content of wheat rusts and divergence of the mating loci.</title>
        <authorList>
            <person name="Cuomo C.A."/>
            <person name="Bakkeren G."/>
            <person name="Szabo L."/>
            <person name="Khalil H."/>
            <person name="Joly D."/>
            <person name="Goldberg J."/>
            <person name="Young S."/>
            <person name="Zeng Q."/>
            <person name="Fellers J."/>
        </authorList>
    </citation>
    <scope>NUCLEOTIDE SEQUENCE [LARGE SCALE GENOMIC DNA]</scope>
    <source>
        <strain evidence="2">1-1 BBBD Race 1</strain>
    </source>
</reference>
<accession>A0A180GDG6</accession>
<proteinExistence type="predicted"/>
<evidence type="ECO:0000313" key="4">
    <source>
        <dbReference type="Proteomes" id="UP000005240"/>
    </source>
</evidence>
<dbReference type="EnsemblFungi" id="PTTG_28253-t43_1">
    <property type="protein sequence ID" value="PTTG_28253-t43_1-p1"/>
    <property type="gene ID" value="PTTG_28253"/>
</dbReference>
<keyword evidence="4" id="KW-1185">Reference proteome</keyword>
<reference evidence="2" key="1">
    <citation type="submission" date="2009-11" db="EMBL/GenBank/DDBJ databases">
        <authorList>
            <consortium name="The Broad Institute Genome Sequencing Platform"/>
            <person name="Ward D."/>
            <person name="Feldgarden M."/>
            <person name="Earl A."/>
            <person name="Young S.K."/>
            <person name="Zeng Q."/>
            <person name="Koehrsen M."/>
            <person name="Alvarado L."/>
            <person name="Berlin A."/>
            <person name="Bochicchio J."/>
            <person name="Borenstein D."/>
            <person name="Chapman S.B."/>
            <person name="Chen Z."/>
            <person name="Engels R."/>
            <person name="Freedman E."/>
            <person name="Gellesch M."/>
            <person name="Goldberg J."/>
            <person name="Griggs A."/>
            <person name="Gujja S."/>
            <person name="Heilman E."/>
            <person name="Heiman D."/>
            <person name="Hepburn T."/>
            <person name="Howarth C."/>
            <person name="Jen D."/>
            <person name="Larson L."/>
            <person name="Lewis B."/>
            <person name="Mehta T."/>
            <person name="Park D."/>
            <person name="Pearson M."/>
            <person name="Roberts A."/>
            <person name="Saif S."/>
            <person name="Shea T."/>
            <person name="Shenoy N."/>
            <person name="Sisk P."/>
            <person name="Stolte C."/>
            <person name="Sykes S."/>
            <person name="Thomson T."/>
            <person name="Walk T."/>
            <person name="White J."/>
            <person name="Yandava C."/>
            <person name="Izard J."/>
            <person name="Baranova O.V."/>
            <person name="Blanton J.M."/>
            <person name="Tanner A.C."/>
            <person name="Dewhirst F.E."/>
            <person name="Haas B."/>
            <person name="Nusbaum C."/>
            <person name="Birren B."/>
        </authorList>
    </citation>
    <scope>NUCLEOTIDE SEQUENCE [LARGE SCALE GENOMIC DNA]</scope>
    <source>
        <strain evidence="2">1-1 BBBD Race 1</strain>
    </source>
</reference>